<organism evidence="6 7">
    <name type="scientific">Hungatella hathewayi WAL-18680</name>
    <dbReference type="NCBI Taxonomy" id="742737"/>
    <lineage>
        <taxon>Bacteria</taxon>
        <taxon>Bacillati</taxon>
        <taxon>Bacillota</taxon>
        <taxon>Clostridia</taxon>
        <taxon>Lachnospirales</taxon>
        <taxon>Lachnospiraceae</taxon>
        <taxon>Hungatella</taxon>
    </lineage>
</organism>
<comment type="similarity">
    <text evidence="1">Belongs to the LysR transcriptional regulatory family.</text>
</comment>
<evidence type="ECO:0000256" key="1">
    <source>
        <dbReference type="ARBA" id="ARBA00009437"/>
    </source>
</evidence>
<proteinExistence type="inferred from homology"/>
<dbReference type="SUPFAM" id="SSF46785">
    <property type="entry name" value="Winged helix' DNA-binding domain"/>
    <property type="match status" value="1"/>
</dbReference>
<dbReference type="InterPro" id="IPR005119">
    <property type="entry name" value="LysR_subst-bd"/>
</dbReference>
<keyword evidence="4" id="KW-0804">Transcription</keyword>
<dbReference type="FunFam" id="1.10.10.10:FF:000001">
    <property type="entry name" value="LysR family transcriptional regulator"/>
    <property type="match status" value="1"/>
</dbReference>
<dbReference type="PROSITE" id="PS50931">
    <property type="entry name" value="HTH_LYSR"/>
    <property type="match status" value="1"/>
</dbReference>
<dbReference type="GO" id="GO:0000976">
    <property type="term" value="F:transcription cis-regulatory region binding"/>
    <property type="evidence" value="ECO:0007669"/>
    <property type="project" value="TreeGrafter"/>
</dbReference>
<dbReference type="PRINTS" id="PR00039">
    <property type="entry name" value="HTHLYSR"/>
</dbReference>
<dbReference type="GO" id="GO:0003700">
    <property type="term" value="F:DNA-binding transcription factor activity"/>
    <property type="evidence" value="ECO:0007669"/>
    <property type="project" value="InterPro"/>
</dbReference>
<dbReference type="SUPFAM" id="SSF53850">
    <property type="entry name" value="Periplasmic binding protein-like II"/>
    <property type="match status" value="1"/>
</dbReference>
<dbReference type="InterPro" id="IPR036388">
    <property type="entry name" value="WH-like_DNA-bd_sf"/>
</dbReference>
<evidence type="ECO:0000313" key="6">
    <source>
        <dbReference type="EMBL" id="EHI61410.1"/>
    </source>
</evidence>
<dbReference type="Pfam" id="PF00126">
    <property type="entry name" value="HTH_1"/>
    <property type="match status" value="1"/>
</dbReference>
<reference evidence="6 7" key="1">
    <citation type="submission" date="2011-08" db="EMBL/GenBank/DDBJ databases">
        <title>The Genome Sequence of Clostridium hathewayi WAL-18680.</title>
        <authorList>
            <consortium name="The Broad Institute Genome Sequencing Platform"/>
            <person name="Earl A."/>
            <person name="Ward D."/>
            <person name="Feldgarden M."/>
            <person name="Gevers D."/>
            <person name="Finegold S.M."/>
            <person name="Summanen P.H."/>
            <person name="Molitoris D.R."/>
            <person name="Song M."/>
            <person name="Daigneault M."/>
            <person name="Allen-Vercoe E."/>
            <person name="Young S.K."/>
            <person name="Zeng Q."/>
            <person name="Gargeya S."/>
            <person name="Fitzgerald M."/>
            <person name="Haas B."/>
            <person name="Abouelleil A."/>
            <person name="Alvarado L."/>
            <person name="Arachchi H.M."/>
            <person name="Berlin A."/>
            <person name="Brown A."/>
            <person name="Chapman S.B."/>
            <person name="Chen Z."/>
            <person name="Dunbar C."/>
            <person name="Freedman E."/>
            <person name="Gearin G."/>
            <person name="Gellesch M."/>
            <person name="Goldberg J."/>
            <person name="Griggs A."/>
            <person name="Gujja S."/>
            <person name="Heiman D."/>
            <person name="Howarth C."/>
            <person name="Larson L."/>
            <person name="Lui A."/>
            <person name="MacDonald P.J.P."/>
            <person name="Montmayeur A."/>
            <person name="Murphy C."/>
            <person name="Neiman D."/>
            <person name="Pearson M."/>
            <person name="Priest M."/>
            <person name="Roberts A."/>
            <person name="Saif S."/>
            <person name="Shea T."/>
            <person name="Shenoy N."/>
            <person name="Sisk P."/>
            <person name="Stolte C."/>
            <person name="Sykes S."/>
            <person name="Wortman J."/>
            <person name="Nusbaum C."/>
            <person name="Birren B."/>
        </authorList>
    </citation>
    <scope>NUCLEOTIDE SEQUENCE [LARGE SCALE GENOMIC DNA]</scope>
    <source>
        <strain evidence="6 7">WAL-18680</strain>
    </source>
</reference>
<dbReference type="OrthoDB" id="9785745at2"/>
<dbReference type="Proteomes" id="UP000005384">
    <property type="component" value="Unassembled WGS sequence"/>
</dbReference>
<protein>
    <recommendedName>
        <fullName evidence="5">HTH lysR-type domain-containing protein</fullName>
    </recommendedName>
</protein>
<gene>
    <name evidence="6" type="ORF">HMPREF9473_00592</name>
</gene>
<dbReference type="EMBL" id="ADLN01000003">
    <property type="protein sequence ID" value="EHI61410.1"/>
    <property type="molecule type" value="Genomic_DNA"/>
</dbReference>
<feature type="domain" description="HTH lysR-type" evidence="5">
    <location>
        <begin position="1"/>
        <end position="58"/>
    </location>
</feature>
<dbReference type="RefSeq" id="WP_006778576.1">
    <property type="nucleotide sequence ID" value="NZ_CP040506.1"/>
</dbReference>
<evidence type="ECO:0000256" key="2">
    <source>
        <dbReference type="ARBA" id="ARBA00023015"/>
    </source>
</evidence>
<keyword evidence="2" id="KW-0805">Transcription regulation</keyword>
<dbReference type="InterPro" id="IPR036390">
    <property type="entry name" value="WH_DNA-bd_sf"/>
</dbReference>
<dbReference type="PATRIC" id="fig|742737.3.peg.591"/>
<accession>G5IAR5</accession>
<dbReference type="Pfam" id="PF03466">
    <property type="entry name" value="LysR_substrate"/>
    <property type="match status" value="1"/>
</dbReference>
<sequence length="292" mass="33174">MTIRHLEIFVTVVDCGKMSRAAEKLYITQPSVSQAIRELEDYYGVRLFERLSKQLYLTDEGRTLLSYARYIVDSFEDMELTMKNRGSIGRLRIGASVSVGTCLLGEKLNCLEAKLPGIETEITVCNTSVIEEMVLKSELDVGLVEGFVDSGDIVRIPFYEDELVIVVGRSHPLYGQKNLTLFCLNGQNYISRETGSAEKNQLEQMLNVKEMNLKRIWSCTNTEAIKNAVMEGRGFAILSRMIVKKEAAEGSLQIILEENSMKRDIQLIYHKDKYLSEGLKTFLDICRNQNTR</sequence>
<evidence type="ECO:0000259" key="5">
    <source>
        <dbReference type="PROSITE" id="PS50931"/>
    </source>
</evidence>
<evidence type="ECO:0000256" key="3">
    <source>
        <dbReference type="ARBA" id="ARBA00023125"/>
    </source>
</evidence>
<evidence type="ECO:0000313" key="7">
    <source>
        <dbReference type="Proteomes" id="UP000005384"/>
    </source>
</evidence>
<dbReference type="PANTHER" id="PTHR30126:SF39">
    <property type="entry name" value="HTH-TYPE TRANSCRIPTIONAL REGULATOR CYSL"/>
    <property type="match status" value="1"/>
</dbReference>
<evidence type="ECO:0000256" key="4">
    <source>
        <dbReference type="ARBA" id="ARBA00023163"/>
    </source>
</evidence>
<keyword evidence="3" id="KW-0238">DNA-binding</keyword>
<name>G5IAR5_9FIRM</name>
<comment type="caution">
    <text evidence="6">The sequence shown here is derived from an EMBL/GenBank/DDBJ whole genome shotgun (WGS) entry which is preliminary data.</text>
</comment>
<dbReference type="Gene3D" id="3.40.190.290">
    <property type="match status" value="1"/>
</dbReference>
<dbReference type="AlphaFoldDB" id="G5IAR5"/>
<dbReference type="Gene3D" id="1.10.10.10">
    <property type="entry name" value="Winged helix-like DNA-binding domain superfamily/Winged helix DNA-binding domain"/>
    <property type="match status" value="1"/>
</dbReference>
<keyword evidence="7" id="KW-1185">Reference proteome</keyword>
<dbReference type="HOGENOM" id="CLU_039613_6_1_9"/>
<dbReference type="InterPro" id="IPR000847">
    <property type="entry name" value="LysR_HTH_N"/>
</dbReference>
<dbReference type="PANTHER" id="PTHR30126">
    <property type="entry name" value="HTH-TYPE TRANSCRIPTIONAL REGULATOR"/>
    <property type="match status" value="1"/>
</dbReference>